<evidence type="ECO:0000256" key="1">
    <source>
        <dbReference type="SAM" id="MobiDB-lite"/>
    </source>
</evidence>
<dbReference type="Proteomes" id="UP001152795">
    <property type="component" value="Unassembled WGS sequence"/>
</dbReference>
<reference evidence="3" key="1">
    <citation type="submission" date="2020-04" db="EMBL/GenBank/DDBJ databases">
        <authorList>
            <person name="Alioto T."/>
            <person name="Alioto T."/>
            <person name="Gomez Garrido J."/>
        </authorList>
    </citation>
    <scope>NUCLEOTIDE SEQUENCE</scope>
    <source>
        <strain evidence="3">A484AB</strain>
    </source>
</reference>
<feature type="domain" description="Protein furry C-terminal" evidence="2">
    <location>
        <begin position="342"/>
        <end position="657"/>
    </location>
</feature>
<feature type="region of interest" description="Disordered" evidence="1">
    <location>
        <begin position="225"/>
        <end position="258"/>
    </location>
</feature>
<dbReference type="GO" id="GO:0030427">
    <property type="term" value="C:site of polarized growth"/>
    <property type="evidence" value="ECO:0007669"/>
    <property type="project" value="TreeGrafter"/>
</dbReference>
<name>A0A6S7KU99_PARCT</name>
<dbReference type="GO" id="GO:0031175">
    <property type="term" value="P:neuron projection development"/>
    <property type="evidence" value="ECO:0007669"/>
    <property type="project" value="TreeGrafter"/>
</dbReference>
<gene>
    <name evidence="3" type="ORF">PACLA_8A016115</name>
</gene>
<accession>A0A6S7KU99</accession>
<feature type="region of interest" description="Disordered" evidence="1">
    <location>
        <begin position="175"/>
        <end position="200"/>
    </location>
</feature>
<evidence type="ECO:0000313" key="4">
    <source>
        <dbReference type="Proteomes" id="UP001152795"/>
    </source>
</evidence>
<sequence>LLERGPQINQTAVLNITCALMRHIDFKLSSTRHILIPTLKVISKHIKDDLWKESLNVLKLAVSSCSELEIPVQRASSLMFGSTWSLNQSAVARQELPGKTLDFTFDVSTTLVSPQENQDVPQKGLNEVSGWKRPQLSQRRTKERLVSVLHVCGHHIGLKQSPSVVFSSSSDLMIEKQAGSDHSSSDDNQYVEGDSKEGEQANEAQQLIGVFTGFDFLDDEVDEHDDDISGFGWDLPSGEYTTPEPGDSRLRHSPLSGSEPDIIAAYRVDTSDEDDEITRPLSSAVSPSIAMPLTEEALRAHDRSKGFSPNSHYTPPSESSQESVEFPSHRLPRFVTSVLDTHNIDEQWRSHVTALVNDTSGSTAVNTFALLALLLRQIRRRVNEITRQCCNVLDNSLFGVTSLFVEILETVDVQGQCPHVYMDSETVRRSKILERQKFMVLEIDDHYRSYKEMFHNAGRALERLRNAAKPQGEYPSSQDREMLSVEESKYEDYEIALCWALYKLHFQVLLLLDSYSRLFEHLQKQASKADIVDLTNKLGLVRNEIASAVVSVKHASAEQPFEQDISDTHTYTSVIESIMRNLHTNNTEFAVRTLYVFREILHTDSDQDAVEYLTKLYARYLVEKKTGAMAMSKPEFTLPSVISELKEMTIHVLSVIEQLSPADKT</sequence>
<evidence type="ECO:0000313" key="3">
    <source>
        <dbReference type="EMBL" id="CAB4031473.1"/>
    </source>
</evidence>
<feature type="region of interest" description="Disordered" evidence="1">
    <location>
        <begin position="303"/>
        <end position="326"/>
    </location>
</feature>
<feature type="compositionally biased region" description="Polar residues" evidence="1">
    <location>
        <begin position="307"/>
        <end position="323"/>
    </location>
</feature>
<dbReference type="OrthoDB" id="6018878at2759"/>
<dbReference type="InterPro" id="IPR045842">
    <property type="entry name" value="Fry_C"/>
</dbReference>
<dbReference type="AlphaFoldDB" id="A0A6S7KU99"/>
<dbReference type="EMBL" id="CACRXK020017658">
    <property type="protein sequence ID" value="CAB4031473.1"/>
    <property type="molecule type" value="Genomic_DNA"/>
</dbReference>
<feature type="domain" description="Protein furry C-terminal" evidence="2">
    <location>
        <begin position="126"/>
        <end position="278"/>
    </location>
</feature>
<feature type="non-terminal residue" evidence="3">
    <location>
        <position position="1"/>
    </location>
</feature>
<comment type="caution">
    <text evidence="3">The sequence shown here is derived from an EMBL/GenBank/DDBJ whole genome shotgun (WGS) entry which is preliminary data.</text>
</comment>
<evidence type="ECO:0000259" key="2">
    <source>
        <dbReference type="Pfam" id="PF19421"/>
    </source>
</evidence>
<keyword evidence="4" id="KW-1185">Reference proteome</keyword>
<proteinExistence type="predicted"/>
<dbReference type="PANTHER" id="PTHR12295">
    <property type="entry name" value="FURRY-RELATED"/>
    <property type="match status" value="1"/>
</dbReference>
<dbReference type="Pfam" id="PF19421">
    <property type="entry name" value="Fry_C"/>
    <property type="match status" value="2"/>
</dbReference>
<dbReference type="PANTHER" id="PTHR12295:SF30">
    <property type="entry name" value="PROTEIN FURRY"/>
    <property type="match status" value="1"/>
</dbReference>
<protein>
    <recommendedName>
        <fullName evidence="2">Protein furry C-terminal domain-containing protein</fullName>
    </recommendedName>
</protein>
<dbReference type="InterPro" id="IPR039867">
    <property type="entry name" value="Furry/Tao3/Mor2"/>
</dbReference>
<dbReference type="GO" id="GO:0000902">
    <property type="term" value="P:cell morphogenesis"/>
    <property type="evidence" value="ECO:0007669"/>
    <property type="project" value="InterPro"/>
</dbReference>
<organism evidence="3 4">
    <name type="scientific">Paramuricea clavata</name>
    <name type="common">Red gorgonian</name>
    <name type="synonym">Violescent sea-whip</name>
    <dbReference type="NCBI Taxonomy" id="317549"/>
    <lineage>
        <taxon>Eukaryota</taxon>
        <taxon>Metazoa</taxon>
        <taxon>Cnidaria</taxon>
        <taxon>Anthozoa</taxon>
        <taxon>Octocorallia</taxon>
        <taxon>Malacalcyonacea</taxon>
        <taxon>Plexauridae</taxon>
        <taxon>Paramuricea</taxon>
    </lineage>
</organism>
<dbReference type="GO" id="GO:0005938">
    <property type="term" value="C:cell cortex"/>
    <property type="evidence" value="ECO:0007669"/>
    <property type="project" value="TreeGrafter"/>
</dbReference>